<feature type="binding site" evidence="2">
    <location>
        <begin position="218"/>
        <end position="219"/>
    </location>
    <ligand>
        <name>ATP</name>
        <dbReference type="ChEBI" id="CHEBI:30616"/>
    </ligand>
</feature>
<feature type="domain" description="Fido" evidence="4">
    <location>
        <begin position="97"/>
        <end position="240"/>
    </location>
</feature>
<feature type="binding site" evidence="2">
    <location>
        <begin position="181"/>
        <end position="188"/>
    </location>
    <ligand>
        <name>ATP</name>
        <dbReference type="ChEBI" id="CHEBI:30616"/>
    </ligand>
</feature>
<dbReference type="Pfam" id="PF02661">
    <property type="entry name" value="Fic"/>
    <property type="match status" value="1"/>
</dbReference>
<protein>
    <submittedName>
        <fullName evidence="5">Cell filamentation protein Fic</fullName>
    </submittedName>
</protein>
<dbReference type="PANTHER" id="PTHR13504:SF38">
    <property type="entry name" value="FIDO DOMAIN-CONTAINING PROTEIN"/>
    <property type="match status" value="1"/>
</dbReference>
<feature type="binding site" evidence="2">
    <location>
        <begin position="127"/>
        <end position="135"/>
    </location>
    <ligand>
        <name>ATP</name>
        <dbReference type="ChEBI" id="CHEBI:30616"/>
    </ligand>
</feature>
<dbReference type="InterPro" id="IPR036597">
    <property type="entry name" value="Fido-like_dom_sf"/>
</dbReference>
<dbReference type="AlphaFoldDB" id="A0A2H0M0Y0"/>
<feature type="active site" evidence="1">
    <location>
        <position position="177"/>
    </location>
</feature>
<evidence type="ECO:0000313" key="6">
    <source>
        <dbReference type="Proteomes" id="UP000229641"/>
    </source>
</evidence>
<keyword evidence="2" id="KW-0547">Nucleotide-binding</keyword>
<dbReference type="GO" id="GO:0005524">
    <property type="term" value="F:ATP binding"/>
    <property type="evidence" value="ECO:0007669"/>
    <property type="project" value="UniProtKB-KW"/>
</dbReference>
<dbReference type="InterPro" id="IPR003812">
    <property type="entry name" value="Fido"/>
</dbReference>
<name>A0A2H0M0Y0_9BACT</name>
<accession>A0A2H0M0Y0</accession>
<evidence type="ECO:0000313" key="5">
    <source>
        <dbReference type="EMBL" id="PIQ89574.1"/>
    </source>
</evidence>
<dbReference type="InterPro" id="IPR040198">
    <property type="entry name" value="Fido_containing"/>
</dbReference>
<evidence type="ECO:0000256" key="2">
    <source>
        <dbReference type="PIRSR" id="PIRSR640198-2"/>
    </source>
</evidence>
<dbReference type="EMBL" id="PCWA01000033">
    <property type="protein sequence ID" value="PIQ89574.1"/>
    <property type="molecule type" value="Genomic_DNA"/>
</dbReference>
<dbReference type="Gene3D" id="1.10.3290.10">
    <property type="entry name" value="Fido-like domain"/>
    <property type="match status" value="1"/>
</dbReference>
<dbReference type="PANTHER" id="PTHR13504">
    <property type="entry name" value="FIDO DOMAIN-CONTAINING PROTEIN DDB_G0283145"/>
    <property type="match status" value="1"/>
</dbReference>
<reference evidence="5 6" key="1">
    <citation type="submission" date="2017-09" db="EMBL/GenBank/DDBJ databases">
        <title>Depth-based differentiation of microbial function through sediment-hosted aquifers and enrichment of novel symbionts in the deep terrestrial subsurface.</title>
        <authorList>
            <person name="Probst A.J."/>
            <person name="Ladd B."/>
            <person name="Jarett J.K."/>
            <person name="Geller-Mcgrath D.E."/>
            <person name="Sieber C.M."/>
            <person name="Emerson J.B."/>
            <person name="Anantharaman K."/>
            <person name="Thomas B.C."/>
            <person name="Malmstrom R."/>
            <person name="Stieglmeier M."/>
            <person name="Klingl A."/>
            <person name="Woyke T."/>
            <person name="Ryan C.M."/>
            <person name="Banfield J.F."/>
        </authorList>
    </citation>
    <scope>NUCLEOTIDE SEQUENCE [LARGE SCALE GENOMIC DNA]</scope>
    <source>
        <strain evidence="5">CG11_big_fil_rev_8_21_14_0_20_42_13</strain>
    </source>
</reference>
<evidence type="ECO:0000256" key="3">
    <source>
        <dbReference type="PIRSR" id="PIRSR640198-3"/>
    </source>
</evidence>
<evidence type="ECO:0000259" key="4">
    <source>
        <dbReference type="PROSITE" id="PS51459"/>
    </source>
</evidence>
<comment type="caution">
    <text evidence="5">The sequence shown here is derived from an EMBL/GenBank/DDBJ whole genome shotgun (WGS) entry which is preliminary data.</text>
</comment>
<dbReference type="Proteomes" id="UP000229641">
    <property type="component" value="Unassembled WGS sequence"/>
</dbReference>
<sequence>MKPPFTITPKINNLCSEITRLIGKYEGLTLPAPKPELRKHSKILSIQSSLAIEGNTLTIDQVTDIINNKRVLGPKKDILEVKNALKVYELLDEYEPTSLESLLKAHKILMADLIRDAGRLRNKNVAVGNKFEVIHRAPDFKMVPELMGNLFNFLKKEKDLHPIIKSSVFHYEFEFIHPFMDGNGRIGRLWQSVILYDYAKIFEYIPVETIIKRRQLEYYEAIRKSTVQGESTLFIEFMLETIKQATDQFTKSIKPVKQSVEIRLNTAMEYFNKKDFRRKDYLELHSGISPQTATKDLAFAVKNKILIKKGENIKTRYKFN</sequence>
<feature type="site" description="Important for autoinhibition of adenylyltransferase activity" evidence="3">
    <location>
        <position position="53"/>
    </location>
</feature>
<keyword evidence="2" id="KW-0067">ATP-binding</keyword>
<proteinExistence type="predicted"/>
<organism evidence="5 6">
    <name type="scientific">Candidatus Ghiorseimicrobium undicola</name>
    <dbReference type="NCBI Taxonomy" id="1974746"/>
    <lineage>
        <taxon>Bacteria</taxon>
        <taxon>Pseudomonadati</taxon>
        <taxon>Candidatus Omnitrophota</taxon>
        <taxon>Candidatus Ghiorseimicrobium</taxon>
    </lineage>
</organism>
<gene>
    <name evidence="5" type="ORF">COV72_02365</name>
</gene>
<dbReference type="PROSITE" id="PS51459">
    <property type="entry name" value="FIDO"/>
    <property type="match status" value="1"/>
</dbReference>
<dbReference type="SUPFAM" id="SSF140931">
    <property type="entry name" value="Fic-like"/>
    <property type="match status" value="1"/>
</dbReference>
<evidence type="ECO:0000256" key="1">
    <source>
        <dbReference type="PIRSR" id="PIRSR640198-1"/>
    </source>
</evidence>